<evidence type="ECO:0000313" key="2">
    <source>
        <dbReference type="Proteomes" id="UP000636110"/>
    </source>
</evidence>
<evidence type="ECO:0000313" key="1">
    <source>
        <dbReference type="EMBL" id="MBB2148204.1"/>
    </source>
</evidence>
<organism evidence="1 2">
    <name type="scientific">Pedobacter gandavensis</name>
    <dbReference type="NCBI Taxonomy" id="2679963"/>
    <lineage>
        <taxon>Bacteria</taxon>
        <taxon>Pseudomonadati</taxon>
        <taxon>Bacteroidota</taxon>
        <taxon>Sphingobacteriia</taxon>
        <taxon>Sphingobacteriales</taxon>
        <taxon>Sphingobacteriaceae</taxon>
        <taxon>Pedobacter</taxon>
    </lineage>
</organism>
<reference evidence="1 2" key="1">
    <citation type="submission" date="2019-11" db="EMBL/GenBank/DDBJ databases">
        <title>Description of Pedobacter sp. LMG 31462T.</title>
        <authorList>
            <person name="Carlier A."/>
            <person name="Qi S."/>
            <person name="Vandamme P."/>
        </authorList>
    </citation>
    <scope>NUCLEOTIDE SEQUENCE [LARGE SCALE GENOMIC DNA]</scope>
    <source>
        <strain evidence="1 2">LMG 31462</strain>
    </source>
</reference>
<protein>
    <submittedName>
        <fullName evidence="1">Uncharacterized protein</fullName>
    </submittedName>
</protein>
<accession>A0ABR6ESH4</accession>
<comment type="caution">
    <text evidence="1">The sequence shown here is derived from an EMBL/GenBank/DDBJ whole genome shotgun (WGS) entry which is preliminary data.</text>
</comment>
<name>A0ABR6ESH4_9SPHI</name>
<dbReference type="Proteomes" id="UP000636110">
    <property type="component" value="Unassembled WGS sequence"/>
</dbReference>
<dbReference type="EMBL" id="WNXC01000001">
    <property type="protein sequence ID" value="MBB2148204.1"/>
    <property type="molecule type" value="Genomic_DNA"/>
</dbReference>
<dbReference type="RefSeq" id="WP_182953900.1">
    <property type="nucleotide sequence ID" value="NZ_WNXC01000001.1"/>
</dbReference>
<gene>
    <name evidence="1" type="ORF">GM920_04700</name>
</gene>
<keyword evidence="2" id="KW-1185">Reference proteome</keyword>
<sequence>MGLFDLFKKRENKETLKSETPKTELFLSISRYNEYIVRFVGMQQQGNFAPISAYEKPDGEIVGFLYFFSGDDESYTLSAQEVIGKMETNFEHKLANNKIKSYTIFYHSQFANDDNHKLANSDEELKAISISYHFKNGKKGKIGLPYHYENDVIKYHGFTDFSKEENDAIFSTELKDNKNYFEDREEVKSPIIENEIGLKIKKSNSADLDNTWGGIFGFDRYEKPNGGQALRDHFVLAIENGVVMSKDNVSISQLEYEDVILKGITVDERPITILPVIKTDYVVDVVNKEITEWENFDNLKAIITGNSCDEFGLIYFATDYAENREIYLSKKELNVNISGIAFVLDISTLDNLEGEPKFSEDFTMYMPSKDLTNYACFDFIGLLQDFKATELLVDSSLKGYLMKVQLVNAPGIKDLFTIDIFVAEENMRFTELTKGMKLSGMFQMQGHIAK</sequence>
<proteinExistence type="predicted"/>